<comment type="caution">
    <text evidence="1">The sequence shown here is derived from an EMBL/GenBank/DDBJ whole genome shotgun (WGS) entry which is preliminary data.</text>
</comment>
<evidence type="ECO:0000313" key="1">
    <source>
        <dbReference type="EMBL" id="MFD2589119.1"/>
    </source>
</evidence>
<proteinExistence type="predicted"/>
<dbReference type="InterPro" id="IPR046728">
    <property type="entry name" value="DUF6620"/>
</dbReference>
<protein>
    <submittedName>
        <fullName evidence="1">DUF6620 family protein</fullName>
    </submittedName>
</protein>
<name>A0ABW5N4T4_9FLAO</name>
<evidence type="ECO:0000313" key="2">
    <source>
        <dbReference type="Proteomes" id="UP001597526"/>
    </source>
</evidence>
<dbReference type="EMBL" id="JBHULB010000083">
    <property type="protein sequence ID" value="MFD2589119.1"/>
    <property type="molecule type" value="Genomic_DNA"/>
</dbReference>
<sequence>MEAINGVTFEDWGAACGNIAQGMSAEEVCEILGLELPVWQKTNDEWAGKLGDIMAQDMNMATVYSGFFTNPKVGKFAGVSQDAGSSIDSLLQKAPDFDTYQKIFSHQSVASEHGIDAVTVLEEYGLNLHDWSQLSMHYSSYANSDFHHTSPEYMERYKEVSGAIDKWDKHWKEHYKNDAVDLADDIDF</sequence>
<dbReference type="Pfam" id="PF20325">
    <property type="entry name" value="DUF6620"/>
    <property type="match status" value="1"/>
</dbReference>
<dbReference type="RefSeq" id="WP_377768595.1">
    <property type="nucleotide sequence ID" value="NZ_JBHULB010000083.1"/>
</dbReference>
<keyword evidence="2" id="KW-1185">Reference proteome</keyword>
<gene>
    <name evidence="1" type="ORF">ACFSQJ_19500</name>
</gene>
<organism evidence="1 2">
    <name type="scientific">Croceitalea marina</name>
    <dbReference type="NCBI Taxonomy" id="1775166"/>
    <lineage>
        <taxon>Bacteria</taxon>
        <taxon>Pseudomonadati</taxon>
        <taxon>Bacteroidota</taxon>
        <taxon>Flavobacteriia</taxon>
        <taxon>Flavobacteriales</taxon>
        <taxon>Flavobacteriaceae</taxon>
        <taxon>Croceitalea</taxon>
    </lineage>
</organism>
<dbReference type="Proteomes" id="UP001597526">
    <property type="component" value="Unassembled WGS sequence"/>
</dbReference>
<reference evidence="2" key="1">
    <citation type="journal article" date="2019" name="Int. J. Syst. Evol. Microbiol.">
        <title>The Global Catalogue of Microorganisms (GCM) 10K type strain sequencing project: providing services to taxonomists for standard genome sequencing and annotation.</title>
        <authorList>
            <consortium name="The Broad Institute Genomics Platform"/>
            <consortium name="The Broad Institute Genome Sequencing Center for Infectious Disease"/>
            <person name="Wu L."/>
            <person name="Ma J."/>
        </authorList>
    </citation>
    <scope>NUCLEOTIDE SEQUENCE [LARGE SCALE GENOMIC DNA]</scope>
    <source>
        <strain evidence="2">KCTC 52368</strain>
    </source>
</reference>
<accession>A0ABW5N4T4</accession>